<comment type="caution">
    <text evidence="4">The sequence shown here is derived from an EMBL/GenBank/DDBJ whole genome shotgun (WGS) entry which is preliminary data.</text>
</comment>
<dbReference type="HOGENOM" id="CLU_690168_0_0_7"/>
<dbReference type="GO" id="GO:0016787">
    <property type="term" value="F:hydrolase activity"/>
    <property type="evidence" value="ECO:0007669"/>
    <property type="project" value="UniProtKB-KW"/>
</dbReference>
<dbReference type="InterPro" id="IPR050955">
    <property type="entry name" value="Plant_Biomass_Hydrol_Est"/>
</dbReference>
<dbReference type="PANTHER" id="PTHR43037">
    <property type="entry name" value="UNNAMED PRODUCT-RELATED"/>
    <property type="match status" value="1"/>
</dbReference>
<keyword evidence="5" id="KW-1185">Reference proteome</keyword>
<organism evidence="4 5">
    <name type="scientific">Candidatus Entotheonella gemina</name>
    <dbReference type="NCBI Taxonomy" id="1429439"/>
    <lineage>
        <taxon>Bacteria</taxon>
        <taxon>Pseudomonadati</taxon>
        <taxon>Nitrospinota/Tectimicrobiota group</taxon>
        <taxon>Candidatus Tectimicrobiota</taxon>
        <taxon>Candidatus Entotheonellia</taxon>
        <taxon>Candidatus Entotheonellales</taxon>
        <taxon>Candidatus Entotheonellaceae</taxon>
        <taxon>Candidatus Entotheonella</taxon>
    </lineage>
</organism>
<accession>W4M5G0</accession>
<dbReference type="Proteomes" id="UP000019140">
    <property type="component" value="Unassembled WGS sequence"/>
</dbReference>
<dbReference type="SUPFAM" id="SSF53474">
    <property type="entry name" value="alpha/beta-Hydrolases"/>
    <property type="match status" value="1"/>
</dbReference>
<dbReference type="PANTHER" id="PTHR43037:SF5">
    <property type="entry name" value="FERULOYL ESTERASE"/>
    <property type="match status" value="1"/>
</dbReference>
<dbReference type="Pfam" id="PF02230">
    <property type="entry name" value="Abhydrolase_2"/>
    <property type="match status" value="1"/>
</dbReference>
<keyword evidence="1" id="KW-0732">Signal</keyword>
<name>W4M5G0_9BACT</name>
<reference evidence="4 5" key="1">
    <citation type="journal article" date="2014" name="Nature">
        <title>An environmental bacterial taxon with a large and distinct metabolic repertoire.</title>
        <authorList>
            <person name="Wilson M.C."/>
            <person name="Mori T."/>
            <person name="Ruckert C."/>
            <person name="Uria A.R."/>
            <person name="Helf M.J."/>
            <person name="Takada K."/>
            <person name="Gernert C."/>
            <person name="Steffens U.A."/>
            <person name="Heycke N."/>
            <person name="Schmitt S."/>
            <person name="Rinke C."/>
            <person name="Helfrich E.J."/>
            <person name="Brachmann A.O."/>
            <person name="Gurgui C."/>
            <person name="Wakimoto T."/>
            <person name="Kracht M."/>
            <person name="Crusemann M."/>
            <person name="Hentschel U."/>
            <person name="Abe I."/>
            <person name="Matsunaga S."/>
            <person name="Kalinowski J."/>
            <person name="Takeyama H."/>
            <person name="Piel J."/>
        </authorList>
    </citation>
    <scope>NUCLEOTIDE SEQUENCE [LARGE SCALE GENOMIC DNA]</scope>
    <source>
        <strain evidence="5">TSY2</strain>
    </source>
</reference>
<keyword evidence="2" id="KW-0378">Hydrolase</keyword>
<evidence type="ECO:0000259" key="3">
    <source>
        <dbReference type="Pfam" id="PF02230"/>
    </source>
</evidence>
<evidence type="ECO:0000313" key="5">
    <source>
        <dbReference type="Proteomes" id="UP000019140"/>
    </source>
</evidence>
<dbReference type="Gene3D" id="3.40.50.1820">
    <property type="entry name" value="alpha/beta hydrolase"/>
    <property type="match status" value="1"/>
</dbReference>
<dbReference type="AlphaFoldDB" id="W4M5G0"/>
<evidence type="ECO:0000256" key="2">
    <source>
        <dbReference type="ARBA" id="ARBA00022801"/>
    </source>
</evidence>
<dbReference type="InterPro" id="IPR003140">
    <property type="entry name" value="PLipase/COase/thioEstase"/>
</dbReference>
<evidence type="ECO:0000313" key="4">
    <source>
        <dbReference type="EMBL" id="ETX05181.1"/>
    </source>
</evidence>
<gene>
    <name evidence="4" type="ORF">ETSY2_24475</name>
</gene>
<dbReference type="InterPro" id="IPR029058">
    <property type="entry name" value="AB_hydrolase_fold"/>
</dbReference>
<dbReference type="EMBL" id="AZHX01001020">
    <property type="protein sequence ID" value="ETX05181.1"/>
    <property type="molecule type" value="Genomic_DNA"/>
</dbReference>
<protein>
    <recommendedName>
        <fullName evidence="3">Phospholipase/carboxylesterase/thioesterase domain-containing protein</fullName>
    </recommendedName>
</protein>
<feature type="domain" description="Phospholipase/carboxylesterase/thioesterase" evidence="3">
    <location>
        <begin position="232"/>
        <end position="346"/>
    </location>
</feature>
<proteinExistence type="predicted"/>
<evidence type="ECO:0000256" key="1">
    <source>
        <dbReference type="ARBA" id="ARBA00022729"/>
    </source>
</evidence>
<sequence>MAAPDGQYTQHIDSAANHILRFLRTFEAIQEHIDFSRFADAQAQLRDAVGDALPFLASELDQLTPPASMQAFHTSFTTAVTHCARAYEHFPGVQDRDALTAFMYSRREFCLGLNRLYNIRAHLPALQPYWVLPDALPEPDRLETRVDSLDIPVGLVHHTDASGSYALYVPEYYSTDKQWPLVICLHGASGSGEDYIWTWLRPAKSKGYIVLSPKSADITWSILNLSQDSQAIMAMLDSVCETYAIDRSRVYLTGLSDGGTFAYLLSLSQPETFAGVAPIAGDILHGMADNLLRRKQGINLPLFIVHGAHDPIFPVQSTRSAHQLLTHLGYNATYTELPDWGHAYTYSINEQLVMPWLKSL</sequence>